<dbReference type="GO" id="GO:0006644">
    <property type="term" value="P:phospholipid metabolic process"/>
    <property type="evidence" value="ECO:0007669"/>
    <property type="project" value="TreeGrafter"/>
</dbReference>
<dbReference type="Pfam" id="PF03009">
    <property type="entry name" value="GDPD"/>
    <property type="match status" value="1"/>
</dbReference>
<proteinExistence type="predicted"/>
<comment type="caution">
    <text evidence="2">The sequence shown here is derived from an EMBL/GenBank/DDBJ whole genome shotgun (WGS) entry which is preliminary data.</text>
</comment>
<dbReference type="GO" id="GO:0005886">
    <property type="term" value="C:plasma membrane"/>
    <property type="evidence" value="ECO:0007669"/>
    <property type="project" value="TreeGrafter"/>
</dbReference>
<protein>
    <submittedName>
        <fullName evidence="2">Glycerophosphodiester phosphodiesterase family protein</fullName>
    </submittedName>
</protein>
<name>A0A7K1LQ57_9FLAO</name>
<feature type="domain" description="GP-PDE" evidence="1">
    <location>
        <begin position="40"/>
        <end position="278"/>
    </location>
</feature>
<evidence type="ECO:0000313" key="3">
    <source>
        <dbReference type="Proteomes" id="UP000460416"/>
    </source>
</evidence>
<dbReference type="InterPro" id="IPR017946">
    <property type="entry name" value="PLC-like_Pdiesterase_TIM-brl"/>
</dbReference>
<evidence type="ECO:0000313" key="2">
    <source>
        <dbReference type="EMBL" id="MUP42916.1"/>
    </source>
</evidence>
<reference evidence="2 3" key="1">
    <citation type="submission" date="2019-07" db="EMBL/GenBank/DDBJ databases">
        <title>Gramella aestuarii sp. nov., isolated from a tidal flat, and emended description of Gramella echinicola.</title>
        <authorList>
            <person name="Liu L."/>
        </authorList>
    </citation>
    <scope>NUCLEOTIDE SEQUENCE [LARGE SCALE GENOMIC DNA]</scope>
    <source>
        <strain evidence="2 3">BS12</strain>
    </source>
</reference>
<dbReference type="Proteomes" id="UP000460416">
    <property type="component" value="Unassembled WGS sequence"/>
</dbReference>
<gene>
    <name evidence="2" type="ORF">FLP08_10045</name>
</gene>
<dbReference type="InterPro" id="IPR030395">
    <property type="entry name" value="GP_PDE_dom"/>
</dbReference>
<dbReference type="CDD" id="cd08566">
    <property type="entry name" value="GDPD_AtGDE_like"/>
    <property type="match status" value="1"/>
</dbReference>
<sequence>MLKSSLYTFSISIFLMLMTTSGNNKELAEFEGLYSEDDRVLVAAHRGSHDKHPENSLAAIQESINNQIDIVEVDIRETRDKIPVLLHDESLKRTTGSNLKIADVDFKELEEIPLLYQNKETDQRIPSLEEALIISKNKVILNLDFKLDDLQAMKRSYKVVARLGMENSVIFTVRDLDLIPSLYEINPEIRIMPVAFSWWKINQVIKYDFLDIIQLYHRPYGSININRLKSNDFEVWVNALKKYDRLEIEQKNGFENLLNIKKVNVIQTDHPEKLLSFLREKGLHD</sequence>
<accession>A0A7K1LQ57</accession>
<dbReference type="PROSITE" id="PS51704">
    <property type="entry name" value="GP_PDE"/>
    <property type="match status" value="1"/>
</dbReference>
<dbReference type="PANTHER" id="PTHR46320:SF1">
    <property type="entry name" value="GLYCEROPHOSPHODIESTER PHOSPHODIESTERASE 1"/>
    <property type="match status" value="1"/>
</dbReference>
<keyword evidence="3" id="KW-1185">Reference proteome</keyword>
<dbReference type="GO" id="GO:0008889">
    <property type="term" value="F:glycerophosphodiester phosphodiesterase activity"/>
    <property type="evidence" value="ECO:0007669"/>
    <property type="project" value="TreeGrafter"/>
</dbReference>
<dbReference type="RefSeq" id="WP_156276515.1">
    <property type="nucleotide sequence ID" value="NZ_BAABGI010000003.1"/>
</dbReference>
<dbReference type="EMBL" id="VJVW01000003">
    <property type="protein sequence ID" value="MUP42916.1"/>
    <property type="molecule type" value="Genomic_DNA"/>
</dbReference>
<evidence type="ECO:0000259" key="1">
    <source>
        <dbReference type="PROSITE" id="PS51704"/>
    </source>
</evidence>
<dbReference type="GO" id="GO:0070291">
    <property type="term" value="P:N-acylethanolamine metabolic process"/>
    <property type="evidence" value="ECO:0007669"/>
    <property type="project" value="TreeGrafter"/>
</dbReference>
<dbReference type="GO" id="GO:0006580">
    <property type="term" value="P:ethanolamine metabolic process"/>
    <property type="evidence" value="ECO:0007669"/>
    <property type="project" value="TreeGrafter"/>
</dbReference>
<dbReference type="AlphaFoldDB" id="A0A7K1LQ57"/>
<dbReference type="OrthoDB" id="384721at2"/>
<dbReference type="PANTHER" id="PTHR46320">
    <property type="entry name" value="GLYCEROPHOSPHODIESTER PHOSPHODIESTERASE 1"/>
    <property type="match status" value="1"/>
</dbReference>
<dbReference type="SUPFAM" id="SSF51695">
    <property type="entry name" value="PLC-like phosphodiesterases"/>
    <property type="match status" value="1"/>
</dbReference>
<organism evidence="2 3">
    <name type="scientific">Christiangramia aestuarii</name>
    <dbReference type="NCBI Taxonomy" id="1028746"/>
    <lineage>
        <taxon>Bacteria</taxon>
        <taxon>Pseudomonadati</taxon>
        <taxon>Bacteroidota</taxon>
        <taxon>Flavobacteriia</taxon>
        <taxon>Flavobacteriales</taxon>
        <taxon>Flavobacteriaceae</taxon>
        <taxon>Christiangramia</taxon>
    </lineage>
</organism>
<dbReference type="Gene3D" id="3.20.20.190">
    <property type="entry name" value="Phosphatidylinositol (PI) phosphodiesterase"/>
    <property type="match status" value="1"/>
</dbReference>